<dbReference type="EMBL" id="LQOM01000024">
    <property type="protein sequence ID" value="ORV14686.1"/>
    <property type="molecule type" value="Genomic_DNA"/>
</dbReference>
<dbReference type="Proteomes" id="UP000193907">
    <property type="component" value="Unassembled WGS sequence"/>
</dbReference>
<reference evidence="1 3" key="1">
    <citation type="submission" date="2016-01" db="EMBL/GenBank/DDBJ databases">
        <title>The new phylogeny of the genus Mycobacterium.</title>
        <authorList>
            <person name="Tarcisio F."/>
            <person name="Conor M."/>
            <person name="Antonella G."/>
            <person name="Elisabetta G."/>
            <person name="Giulia F.S."/>
            <person name="Sara T."/>
            <person name="Anna F."/>
            <person name="Clotilde B."/>
            <person name="Roberto B."/>
            <person name="Veronica D.S."/>
            <person name="Fabio R."/>
            <person name="Monica P."/>
            <person name="Olivier J."/>
            <person name="Enrico T."/>
            <person name="Nicola S."/>
        </authorList>
    </citation>
    <scope>NUCLEOTIDE SEQUENCE [LARGE SCALE GENOMIC DNA]</scope>
    <source>
        <strain evidence="1 3">DSM 44243</strain>
    </source>
</reference>
<dbReference type="STRING" id="28045.AWB95_08640"/>
<keyword evidence="3" id="KW-1185">Reference proteome</keyword>
<comment type="caution">
    <text evidence="1">The sequence shown here is derived from an EMBL/GenBank/DDBJ whole genome shotgun (WGS) entry which is preliminary data.</text>
</comment>
<protein>
    <submittedName>
        <fullName evidence="1">CopG family transcriptional regulator</fullName>
    </submittedName>
</protein>
<evidence type="ECO:0000313" key="3">
    <source>
        <dbReference type="Proteomes" id="UP000193907"/>
    </source>
</evidence>
<dbReference type="OrthoDB" id="4560449at2"/>
<dbReference type="RefSeq" id="WP_062540351.1">
    <property type="nucleotide sequence ID" value="NZ_BBUN01000206.1"/>
</dbReference>
<reference evidence="2 4" key="2">
    <citation type="journal article" date="2017" name="Infect. Genet. Evol.">
        <title>The new phylogeny of the genus Mycobacterium: The old and the news.</title>
        <authorList>
            <person name="Tortoli E."/>
            <person name="Fedrizzi T."/>
            <person name="Meehan C.J."/>
            <person name="Trovato A."/>
            <person name="Grottola A."/>
            <person name="Giacobazzi E."/>
            <person name="Serpini G.F."/>
            <person name="Tagliazucchi S."/>
            <person name="Fabio A."/>
            <person name="Bettua C."/>
            <person name="Bertorelli R."/>
            <person name="Frascaro F."/>
            <person name="De Sanctis V."/>
            <person name="Pecorari M."/>
            <person name="Jousson O."/>
            <person name="Segata N."/>
            <person name="Cirillo D.M."/>
        </authorList>
    </citation>
    <scope>NUCLEOTIDE SEQUENCE [LARGE SCALE GENOMIC DNA]</scope>
    <source>
        <strain evidence="2 4">NCTC 12882</strain>
    </source>
</reference>
<gene>
    <name evidence="1" type="ORF">AWB95_08640</name>
    <name evidence="2" type="ORF">CQY23_18485</name>
</gene>
<dbReference type="EMBL" id="PDKV01000027">
    <property type="protein sequence ID" value="PIB76418.1"/>
    <property type="molecule type" value="Genomic_DNA"/>
</dbReference>
<dbReference type="AlphaFoldDB" id="A0A1X1RSG0"/>
<accession>A0A1X1RSG0</accession>
<proteinExistence type="predicted"/>
<dbReference type="Proteomes" id="UP000230971">
    <property type="component" value="Unassembled WGS sequence"/>
</dbReference>
<evidence type="ECO:0000313" key="4">
    <source>
        <dbReference type="Proteomes" id="UP000230971"/>
    </source>
</evidence>
<sequence length="76" mass="8392">MRTTVVIDSDVAAEIERLRRTGMGLSEALNFLARRGMANESATTKAGKYQHRTSKIGLKVDVTNVADVLELLDDDR</sequence>
<evidence type="ECO:0000313" key="2">
    <source>
        <dbReference type="EMBL" id="PIB76418.1"/>
    </source>
</evidence>
<organism evidence="1 3">
    <name type="scientific">Mycobacterium celatum</name>
    <dbReference type="NCBI Taxonomy" id="28045"/>
    <lineage>
        <taxon>Bacteria</taxon>
        <taxon>Bacillati</taxon>
        <taxon>Actinomycetota</taxon>
        <taxon>Actinomycetes</taxon>
        <taxon>Mycobacteriales</taxon>
        <taxon>Mycobacteriaceae</taxon>
        <taxon>Mycobacterium</taxon>
    </lineage>
</organism>
<evidence type="ECO:0000313" key="1">
    <source>
        <dbReference type="EMBL" id="ORV14686.1"/>
    </source>
</evidence>
<name>A0A1X1RSG0_MYCCE</name>